<organism evidence="3 4">
    <name type="scientific">Nakamurella flavida</name>
    <dbReference type="NCBI Taxonomy" id="363630"/>
    <lineage>
        <taxon>Bacteria</taxon>
        <taxon>Bacillati</taxon>
        <taxon>Actinomycetota</taxon>
        <taxon>Actinomycetes</taxon>
        <taxon>Nakamurellales</taxon>
        <taxon>Nakamurellaceae</taxon>
        <taxon>Nakamurella</taxon>
    </lineage>
</organism>
<evidence type="ECO:0000259" key="2">
    <source>
        <dbReference type="Pfam" id="PF13649"/>
    </source>
</evidence>
<keyword evidence="1" id="KW-0808">Transferase</keyword>
<dbReference type="AlphaFoldDB" id="A0A938YPC4"/>
<keyword evidence="4" id="KW-1185">Reference proteome</keyword>
<dbReference type="Proteomes" id="UP000663801">
    <property type="component" value="Unassembled WGS sequence"/>
</dbReference>
<protein>
    <submittedName>
        <fullName evidence="3">Class I SAM-dependent methyltransferase</fullName>
    </submittedName>
</protein>
<evidence type="ECO:0000313" key="3">
    <source>
        <dbReference type="EMBL" id="MBM9476914.1"/>
    </source>
</evidence>
<keyword evidence="3" id="KW-0489">Methyltransferase</keyword>
<feature type="domain" description="Methyltransferase" evidence="2">
    <location>
        <begin position="54"/>
        <end position="152"/>
    </location>
</feature>
<dbReference type="GO" id="GO:0008168">
    <property type="term" value="F:methyltransferase activity"/>
    <property type="evidence" value="ECO:0007669"/>
    <property type="project" value="UniProtKB-KW"/>
</dbReference>
<dbReference type="InterPro" id="IPR029063">
    <property type="entry name" value="SAM-dependent_MTases_sf"/>
</dbReference>
<proteinExistence type="predicted"/>
<dbReference type="EMBL" id="JAERWL010000009">
    <property type="protein sequence ID" value="MBM9476914.1"/>
    <property type="molecule type" value="Genomic_DNA"/>
</dbReference>
<dbReference type="PANTHER" id="PTHR43861">
    <property type="entry name" value="TRANS-ACONITATE 2-METHYLTRANSFERASE-RELATED"/>
    <property type="match status" value="1"/>
</dbReference>
<accession>A0A938YPC4</accession>
<dbReference type="Pfam" id="PF13649">
    <property type="entry name" value="Methyltransf_25"/>
    <property type="match status" value="1"/>
</dbReference>
<dbReference type="GO" id="GO:0032259">
    <property type="term" value="P:methylation"/>
    <property type="evidence" value="ECO:0007669"/>
    <property type="project" value="UniProtKB-KW"/>
</dbReference>
<dbReference type="Gene3D" id="3.40.50.150">
    <property type="entry name" value="Vaccinia Virus protein VP39"/>
    <property type="match status" value="1"/>
</dbReference>
<dbReference type="RefSeq" id="WP_205257030.1">
    <property type="nucleotide sequence ID" value="NZ_BAAAPV010000001.1"/>
</dbReference>
<name>A0A938YPC4_9ACTN</name>
<dbReference type="InterPro" id="IPR041698">
    <property type="entry name" value="Methyltransf_25"/>
</dbReference>
<reference evidence="3" key="1">
    <citation type="submission" date="2021-01" db="EMBL/GenBank/DDBJ databases">
        <title>KCTC 19127 draft genome.</title>
        <authorList>
            <person name="An D."/>
        </authorList>
    </citation>
    <scope>NUCLEOTIDE SEQUENCE</scope>
    <source>
        <strain evidence="3">KCTC 19127</strain>
    </source>
</reference>
<dbReference type="CDD" id="cd02440">
    <property type="entry name" value="AdoMet_MTases"/>
    <property type="match status" value="1"/>
</dbReference>
<evidence type="ECO:0000313" key="4">
    <source>
        <dbReference type="Proteomes" id="UP000663801"/>
    </source>
</evidence>
<evidence type="ECO:0000256" key="1">
    <source>
        <dbReference type="ARBA" id="ARBA00022679"/>
    </source>
</evidence>
<sequence length="214" mass="23008">MTLDAGPPTRWEQEYTGQDWADYADRFAREFAEGVDHDGEARFLDVLAPRGAAILDAGCGTGRVAAGLHRRGHRVVGVDRDAGLLAIAARQYPEVRYLRADLGSVTADVLRSAGAPERFDVVAVPGNVMVFLAPGSERDVLTALATLLVPGGRLVTGFATDRVYRVADFDADCAAVGLVLEHRFATWHLDPWMDDAGWVVSVLRAPAGAEPDPL</sequence>
<comment type="caution">
    <text evidence="3">The sequence shown here is derived from an EMBL/GenBank/DDBJ whole genome shotgun (WGS) entry which is preliminary data.</text>
</comment>
<dbReference type="SUPFAM" id="SSF53335">
    <property type="entry name" value="S-adenosyl-L-methionine-dependent methyltransferases"/>
    <property type="match status" value="1"/>
</dbReference>
<gene>
    <name evidence="3" type="ORF">JL107_10695</name>
</gene>